<organism evidence="5 6">
    <name type="scientific">Wuchereria bancrofti</name>
    <dbReference type="NCBI Taxonomy" id="6293"/>
    <lineage>
        <taxon>Eukaryota</taxon>
        <taxon>Metazoa</taxon>
        <taxon>Ecdysozoa</taxon>
        <taxon>Nematoda</taxon>
        <taxon>Chromadorea</taxon>
        <taxon>Rhabditida</taxon>
        <taxon>Spirurina</taxon>
        <taxon>Spiruromorpha</taxon>
        <taxon>Filarioidea</taxon>
        <taxon>Onchocercidae</taxon>
        <taxon>Wuchereria</taxon>
    </lineage>
</organism>
<dbReference type="GO" id="GO:0005634">
    <property type="term" value="C:nucleus"/>
    <property type="evidence" value="ECO:0007669"/>
    <property type="project" value="TreeGrafter"/>
</dbReference>
<evidence type="ECO:0000313" key="6">
    <source>
        <dbReference type="Proteomes" id="UP000004810"/>
    </source>
</evidence>
<evidence type="ECO:0000313" key="5">
    <source>
        <dbReference type="EMBL" id="EJW88360.1"/>
    </source>
</evidence>
<evidence type="ECO:0000259" key="4">
    <source>
        <dbReference type="PROSITE" id="PS51805"/>
    </source>
</evidence>
<evidence type="ECO:0000256" key="3">
    <source>
        <dbReference type="ARBA" id="ARBA00022833"/>
    </source>
</evidence>
<dbReference type="InterPro" id="IPR050701">
    <property type="entry name" value="Histone_Mod_Regulator"/>
</dbReference>
<dbReference type="Gene3D" id="3.30.40.10">
    <property type="entry name" value="Zinc/RING finger domain, C3HC4 (zinc finger)"/>
    <property type="match status" value="1"/>
</dbReference>
<keyword evidence="1" id="KW-0479">Metal-binding</keyword>
<dbReference type="InterPro" id="IPR034732">
    <property type="entry name" value="EPHD"/>
</dbReference>
<name>J9BLF8_WUCBA</name>
<proteinExistence type="predicted"/>
<dbReference type="Proteomes" id="UP000004810">
    <property type="component" value="Unassembled WGS sequence"/>
</dbReference>
<sequence>MDPVILSDVPLERFQQQCYLCMERGEEKRAYLGACMPCNKPGCKKCFHVTCAQAEGLLCEEGGGSKNVKYCGYCAAHAKKAFIHPSVWVGVVVGEEESTAHWIEGRMNVCRKEEEES</sequence>
<evidence type="ECO:0000256" key="2">
    <source>
        <dbReference type="ARBA" id="ARBA00022771"/>
    </source>
</evidence>
<gene>
    <name evidence="5" type="ORF">WUBG_00732</name>
</gene>
<feature type="domain" description="PHD-type" evidence="4">
    <location>
        <begin position="1"/>
        <end position="78"/>
    </location>
</feature>
<comment type="caution">
    <text evidence="5">The sequence shown here is derived from an EMBL/GenBank/DDBJ whole genome shotgun (WGS) entry which is preliminary data.</text>
</comment>
<dbReference type="AlphaFoldDB" id="J9BLF8"/>
<dbReference type="GO" id="GO:0008270">
    <property type="term" value="F:zinc ion binding"/>
    <property type="evidence" value="ECO:0007669"/>
    <property type="project" value="UniProtKB-KW"/>
</dbReference>
<dbReference type="PANTHER" id="PTHR13793:SF164">
    <property type="entry name" value="ALHAMBRA, ISOFORM P"/>
    <property type="match status" value="1"/>
</dbReference>
<dbReference type="PROSITE" id="PS51805">
    <property type="entry name" value="EPHD"/>
    <property type="match status" value="1"/>
</dbReference>
<reference evidence="6" key="1">
    <citation type="submission" date="2012-08" db="EMBL/GenBank/DDBJ databases">
        <title>The Genome Sequence of Wuchereria bancrofti.</title>
        <authorList>
            <person name="Nutman T.B."/>
            <person name="Fink D.L."/>
            <person name="Russ C."/>
            <person name="Young S."/>
            <person name="Zeng Q."/>
            <person name="Koehrsen M."/>
            <person name="Alvarado L."/>
            <person name="Berlin A."/>
            <person name="Chapman S.B."/>
            <person name="Chen Z."/>
            <person name="Freedman E."/>
            <person name="Gellesch M."/>
            <person name="Goldberg J."/>
            <person name="Griggs A."/>
            <person name="Gujja S."/>
            <person name="Heilman E.R."/>
            <person name="Heiman D."/>
            <person name="Hepburn T."/>
            <person name="Howarth C."/>
            <person name="Jen D."/>
            <person name="Larson L."/>
            <person name="Lewis B."/>
            <person name="Mehta T."/>
            <person name="Park D."/>
            <person name="Pearson M."/>
            <person name="Roberts A."/>
            <person name="Saif S."/>
            <person name="Shea T."/>
            <person name="Shenoy N."/>
            <person name="Sisk P."/>
            <person name="Stolte C."/>
            <person name="Sykes S."/>
            <person name="Walk T."/>
            <person name="White J."/>
            <person name="Yandava C."/>
            <person name="Haas B."/>
            <person name="Henn M.R."/>
            <person name="Nusbaum C."/>
            <person name="Birren B."/>
        </authorList>
    </citation>
    <scope>NUCLEOTIDE SEQUENCE [LARGE SCALE GENOMIC DNA]</scope>
    <source>
        <strain evidence="6">NA</strain>
    </source>
</reference>
<evidence type="ECO:0000256" key="1">
    <source>
        <dbReference type="ARBA" id="ARBA00022723"/>
    </source>
</evidence>
<dbReference type="GO" id="GO:0042393">
    <property type="term" value="F:histone binding"/>
    <property type="evidence" value="ECO:0007669"/>
    <property type="project" value="TreeGrafter"/>
</dbReference>
<accession>J9BLF8</accession>
<protein>
    <recommendedName>
        <fullName evidence="4">PHD-type domain-containing protein</fullName>
    </recommendedName>
</protein>
<keyword evidence="3" id="KW-0862">Zinc</keyword>
<dbReference type="PANTHER" id="PTHR13793">
    <property type="entry name" value="PHD FINGER PROTEINS"/>
    <property type="match status" value="1"/>
</dbReference>
<dbReference type="EMBL" id="ADBV01000137">
    <property type="protein sequence ID" value="EJW88360.1"/>
    <property type="molecule type" value="Genomic_DNA"/>
</dbReference>
<dbReference type="InterPro" id="IPR013083">
    <property type="entry name" value="Znf_RING/FYVE/PHD"/>
</dbReference>
<dbReference type="GO" id="GO:0006357">
    <property type="term" value="P:regulation of transcription by RNA polymerase II"/>
    <property type="evidence" value="ECO:0007669"/>
    <property type="project" value="TreeGrafter"/>
</dbReference>
<dbReference type="Pfam" id="PF13771">
    <property type="entry name" value="zf-HC5HC2H"/>
    <property type="match status" value="1"/>
</dbReference>
<keyword evidence="2" id="KW-0863">Zinc-finger</keyword>
<dbReference type="GO" id="GO:0031491">
    <property type="term" value="F:nucleosome binding"/>
    <property type="evidence" value="ECO:0007669"/>
    <property type="project" value="TreeGrafter"/>
</dbReference>